<gene>
    <name evidence="1" type="ORF">LCGC14_1040620</name>
</gene>
<comment type="caution">
    <text evidence="1">The sequence shown here is derived from an EMBL/GenBank/DDBJ whole genome shotgun (WGS) entry which is preliminary data.</text>
</comment>
<sequence length="145" mass="17124">MSINYIQSGNRQVEFENEDRAVKTSGNELPDYSFLLNPKFTRLFKMIYTLTAKALIIYTTSKNAFFPNRYILFWNKCEISTMIYHFDILFKIQKTHFFSIFLIKQITVLNVKTLSNKSKSYDIVQNSIKTLNSILLRLEVLQNKD</sequence>
<organism evidence="1">
    <name type="scientific">marine sediment metagenome</name>
    <dbReference type="NCBI Taxonomy" id="412755"/>
    <lineage>
        <taxon>unclassified sequences</taxon>
        <taxon>metagenomes</taxon>
        <taxon>ecological metagenomes</taxon>
    </lineage>
</organism>
<protein>
    <submittedName>
        <fullName evidence="1">Uncharacterized protein</fullName>
    </submittedName>
</protein>
<dbReference type="AlphaFoldDB" id="A0A0F9MRN4"/>
<evidence type="ECO:0000313" key="1">
    <source>
        <dbReference type="EMBL" id="KKN10035.1"/>
    </source>
</evidence>
<proteinExistence type="predicted"/>
<accession>A0A0F9MRN4</accession>
<reference evidence="1" key="1">
    <citation type="journal article" date="2015" name="Nature">
        <title>Complex archaea that bridge the gap between prokaryotes and eukaryotes.</title>
        <authorList>
            <person name="Spang A."/>
            <person name="Saw J.H."/>
            <person name="Jorgensen S.L."/>
            <person name="Zaremba-Niedzwiedzka K."/>
            <person name="Martijn J."/>
            <person name="Lind A.E."/>
            <person name="van Eijk R."/>
            <person name="Schleper C."/>
            <person name="Guy L."/>
            <person name="Ettema T.J."/>
        </authorList>
    </citation>
    <scope>NUCLEOTIDE SEQUENCE</scope>
</reference>
<name>A0A0F9MRN4_9ZZZZ</name>
<dbReference type="EMBL" id="LAZR01004283">
    <property type="protein sequence ID" value="KKN10035.1"/>
    <property type="molecule type" value="Genomic_DNA"/>
</dbReference>